<dbReference type="EMBL" id="JAEPCM010000252">
    <property type="protein sequence ID" value="MCG7946188.1"/>
    <property type="molecule type" value="Genomic_DNA"/>
</dbReference>
<sequence>MTKRFDSVFDAISNTEQEALSLKLRASLMRELDEIIAKEHWTQKQAAKQLGVTQPRISDLRRGKLSLFSLDTLVNMIAAAGRDVSVRVA</sequence>
<evidence type="ECO:0000313" key="3">
    <source>
        <dbReference type="Proteomes" id="UP000886667"/>
    </source>
</evidence>
<organism evidence="2 3">
    <name type="scientific">Candidatus Thiodiazotropha taylori</name>
    <dbReference type="NCBI Taxonomy" id="2792791"/>
    <lineage>
        <taxon>Bacteria</taxon>
        <taxon>Pseudomonadati</taxon>
        <taxon>Pseudomonadota</taxon>
        <taxon>Gammaproteobacteria</taxon>
        <taxon>Chromatiales</taxon>
        <taxon>Sedimenticolaceae</taxon>
        <taxon>Candidatus Thiodiazotropha</taxon>
    </lineage>
</organism>
<dbReference type="Pfam" id="PF13744">
    <property type="entry name" value="HTH_37"/>
    <property type="match status" value="1"/>
</dbReference>
<dbReference type="InterPro" id="IPR039554">
    <property type="entry name" value="HigA2-like_HTH"/>
</dbReference>
<evidence type="ECO:0000259" key="1">
    <source>
        <dbReference type="PROSITE" id="PS50943"/>
    </source>
</evidence>
<dbReference type="SMART" id="SM00530">
    <property type="entry name" value="HTH_XRE"/>
    <property type="match status" value="1"/>
</dbReference>
<feature type="domain" description="HTH cro/C1-type" evidence="1">
    <location>
        <begin position="32"/>
        <end position="87"/>
    </location>
</feature>
<dbReference type="Proteomes" id="UP000886667">
    <property type="component" value="Unassembled WGS sequence"/>
</dbReference>
<name>A0A9E4KD67_9GAMM</name>
<dbReference type="Gene3D" id="1.10.260.40">
    <property type="entry name" value="lambda repressor-like DNA-binding domains"/>
    <property type="match status" value="1"/>
</dbReference>
<gene>
    <name evidence="2" type="ORF">JAZ07_07545</name>
</gene>
<reference evidence="2" key="1">
    <citation type="journal article" date="2021" name="Proc. Natl. Acad. Sci. U.S.A.">
        <title>Global biogeography of chemosynthetic symbionts reveals both localized and globally distributed symbiont groups. .</title>
        <authorList>
            <person name="Osvatic J.T."/>
            <person name="Wilkins L.G.E."/>
            <person name="Leibrecht L."/>
            <person name="Leray M."/>
            <person name="Zauner S."/>
            <person name="Polzin J."/>
            <person name="Camacho Y."/>
            <person name="Gros O."/>
            <person name="van Gils J.A."/>
            <person name="Eisen J.A."/>
            <person name="Petersen J.M."/>
            <person name="Yuen B."/>
        </authorList>
    </citation>
    <scope>NUCLEOTIDE SEQUENCE</scope>
    <source>
        <strain evidence="2">MAGclacostrist064TRANS</strain>
    </source>
</reference>
<dbReference type="CDD" id="cd00093">
    <property type="entry name" value="HTH_XRE"/>
    <property type="match status" value="1"/>
</dbReference>
<evidence type="ECO:0000313" key="2">
    <source>
        <dbReference type="EMBL" id="MCG7946188.1"/>
    </source>
</evidence>
<dbReference type="GO" id="GO:0003677">
    <property type="term" value="F:DNA binding"/>
    <property type="evidence" value="ECO:0007669"/>
    <property type="project" value="InterPro"/>
</dbReference>
<comment type="caution">
    <text evidence="2">The sequence shown here is derived from an EMBL/GenBank/DDBJ whole genome shotgun (WGS) entry which is preliminary data.</text>
</comment>
<dbReference type="AlphaFoldDB" id="A0A9E4KD67"/>
<dbReference type="InterPro" id="IPR001387">
    <property type="entry name" value="Cro/C1-type_HTH"/>
</dbReference>
<dbReference type="InterPro" id="IPR010982">
    <property type="entry name" value="Lambda_DNA-bd_dom_sf"/>
</dbReference>
<protein>
    <submittedName>
        <fullName evidence="2">XRE family transcriptional regulator</fullName>
    </submittedName>
</protein>
<accession>A0A9E4KD67</accession>
<proteinExistence type="predicted"/>
<dbReference type="PROSITE" id="PS50943">
    <property type="entry name" value="HTH_CROC1"/>
    <property type="match status" value="1"/>
</dbReference>
<dbReference type="SUPFAM" id="SSF47413">
    <property type="entry name" value="lambda repressor-like DNA-binding domains"/>
    <property type="match status" value="1"/>
</dbReference>